<evidence type="ECO:0000256" key="7">
    <source>
        <dbReference type="ARBA" id="ARBA00023157"/>
    </source>
</evidence>
<dbReference type="PROSITE" id="PS50261">
    <property type="entry name" value="G_PROTEIN_RECEP_F2_4"/>
    <property type="match status" value="1"/>
</dbReference>
<dbReference type="CDD" id="cd15909">
    <property type="entry name" value="7tmF_FZD4_9_10-like"/>
    <property type="match status" value="1"/>
</dbReference>
<dbReference type="SMART" id="SM01330">
    <property type="entry name" value="Frizzled"/>
    <property type="match status" value="1"/>
</dbReference>
<feature type="disulfide bond" evidence="9">
    <location>
        <begin position="157"/>
        <end position="195"/>
    </location>
</feature>
<keyword evidence="7 9" id="KW-1015">Disulfide bond</keyword>
<feature type="disulfide bond" evidence="9">
    <location>
        <begin position="120"/>
        <end position="166"/>
    </location>
</feature>
<evidence type="ECO:0000256" key="9">
    <source>
        <dbReference type="PROSITE-ProRule" id="PRU00090"/>
    </source>
</evidence>
<dbReference type="InterPro" id="IPR020067">
    <property type="entry name" value="Frizzled_dom"/>
</dbReference>
<dbReference type="Proteomes" id="UP001159427">
    <property type="component" value="Unassembled WGS sequence"/>
</dbReference>
<comment type="caution">
    <text evidence="14">The sequence shown here is derived from an EMBL/GenBank/DDBJ whole genome shotgun (WGS) entry which is preliminary data.</text>
</comment>
<feature type="transmembrane region" description="Helical" evidence="11">
    <location>
        <begin position="52"/>
        <end position="73"/>
    </location>
</feature>
<dbReference type="InterPro" id="IPR015526">
    <property type="entry name" value="Frizzled/SFRP"/>
</dbReference>
<dbReference type="InterPro" id="IPR036790">
    <property type="entry name" value="Frizzled_dom_sf"/>
</dbReference>
<evidence type="ECO:0000256" key="5">
    <source>
        <dbReference type="ARBA" id="ARBA00022989"/>
    </source>
</evidence>
<organism evidence="14 15">
    <name type="scientific">Porites evermanni</name>
    <dbReference type="NCBI Taxonomy" id="104178"/>
    <lineage>
        <taxon>Eukaryota</taxon>
        <taxon>Metazoa</taxon>
        <taxon>Cnidaria</taxon>
        <taxon>Anthozoa</taxon>
        <taxon>Hexacorallia</taxon>
        <taxon>Scleractinia</taxon>
        <taxon>Fungiina</taxon>
        <taxon>Poritidae</taxon>
        <taxon>Porites</taxon>
    </lineage>
</organism>
<dbReference type="InterPro" id="IPR017981">
    <property type="entry name" value="GPCR_2-like_7TM"/>
</dbReference>
<feature type="transmembrane region" description="Helical" evidence="11">
    <location>
        <begin position="383"/>
        <end position="403"/>
    </location>
</feature>
<name>A0ABN8LIQ9_9CNID</name>
<reference evidence="14 15" key="1">
    <citation type="submission" date="2022-05" db="EMBL/GenBank/DDBJ databases">
        <authorList>
            <consortium name="Genoscope - CEA"/>
            <person name="William W."/>
        </authorList>
    </citation>
    <scope>NUCLEOTIDE SEQUENCE [LARGE SCALE GENOMIC DNA]</scope>
</reference>
<gene>
    <name evidence="14" type="ORF">PEVE_00034359</name>
</gene>
<dbReference type="Gene3D" id="1.10.2000.10">
    <property type="entry name" value="Frizzled cysteine-rich domain"/>
    <property type="match status" value="1"/>
</dbReference>
<feature type="transmembrane region" description="Helical" evidence="11">
    <location>
        <begin position="445"/>
        <end position="461"/>
    </location>
</feature>
<feature type="disulfide bond" evidence="9">
    <location>
        <begin position="188"/>
        <end position="212"/>
    </location>
</feature>
<keyword evidence="8" id="KW-0675">Receptor</keyword>
<dbReference type="PANTHER" id="PTHR11309">
    <property type="entry name" value="FRIZZLED"/>
    <property type="match status" value="1"/>
</dbReference>
<evidence type="ECO:0000313" key="14">
    <source>
        <dbReference type="EMBL" id="CAH3016985.1"/>
    </source>
</evidence>
<dbReference type="PROSITE" id="PS50038">
    <property type="entry name" value="FZ"/>
    <property type="match status" value="1"/>
</dbReference>
<feature type="transmembrane region" description="Helical" evidence="11">
    <location>
        <begin position="85"/>
        <end position="105"/>
    </location>
</feature>
<keyword evidence="4 11" id="KW-0812">Transmembrane</keyword>
<feature type="region of interest" description="Disordered" evidence="10">
    <location>
        <begin position="707"/>
        <end position="728"/>
    </location>
</feature>
<evidence type="ECO:0000259" key="12">
    <source>
        <dbReference type="PROSITE" id="PS50038"/>
    </source>
</evidence>
<evidence type="ECO:0000256" key="1">
    <source>
        <dbReference type="ARBA" id="ARBA00004141"/>
    </source>
</evidence>
<protein>
    <submittedName>
        <fullName evidence="14">Uncharacterized protein</fullName>
    </submittedName>
</protein>
<dbReference type="InterPro" id="IPR000539">
    <property type="entry name" value="Frizzled/Smoothened_7TM"/>
</dbReference>
<feature type="transmembrane region" description="Helical" evidence="11">
    <location>
        <begin position="415"/>
        <end position="439"/>
    </location>
</feature>
<dbReference type="SMART" id="SM00063">
    <property type="entry name" value="FRI"/>
    <property type="match status" value="1"/>
</dbReference>
<keyword evidence="5 11" id="KW-1133">Transmembrane helix</keyword>
<feature type="disulfide bond" evidence="9">
    <location>
        <begin position="112"/>
        <end position="173"/>
    </location>
</feature>
<evidence type="ECO:0000256" key="2">
    <source>
        <dbReference type="ARBA" id="ARBA00008077"/>
    </source>
</evidence>
<dbReference type="PRINTS" id="PR00489">
    <property type="entry name" value="FRIZZLED"/>
</dbReference>
<keyword evidence="6 11" id="KW-0472">Membrane</keyword>
<evidence type="ECO:0000313" key="15">
    <source>
        <dbReference type="Proteomes" id="UP001159427"/>
    </source>
</evidence>
<feature type="domain" description="G-protein coupled receptors family 2 profile 2" evidence="13">
    <location>
        <begin position="347"/>
        <end position="643"/>
    </location>
</feature>
<proteinExistence type="inferred from homology"/>
<evidence type="ECO:0000256" key="8">
    <source>
        <dbReference type="ARBA" id="ARBA00023170"/>
    </source>
</evidence>
<feature type="transmembrane region" description="Helical" evidence="11">
    <location>
        <begin position="523"/>
        <end position="544"/>
    </location>
</feature>
<dbReference type="EMBL" id="CALNXI010000052">
    <property type="protein sequence ID" value="CAH3016985.1"/>
    <property type="molecule type" value="Genomic_DNA"/>
</dbReference>
<comment type="similarity">
    <text evidence="2">Belongs to the G-protein coupled receptor Fz/Smo family.</text>
</comment>
<evidence type="ECO:0000256" key="6">
    <source>
        <dbReference type="ARBA" id="ARBA00023136"/>
    </source>
</evidence>
<sequence>MTPDWSTRLEGLEQQDRCHRNKDVIGSWREGFARIRLAFPISKQITNENNQWLLLAVAAFLCKVTDGFLLAQSNKEIMKRHRRSMAVWSRFLGLLLIFLAILPGFQGKKSKCQKITIPLCTNIGYNTTRFPNFLGQENEEDAASKIQEFTPLVAVNCAPQLRFFLCSVFAPMCAEGLDRPIYSCRSMCEAARNGCTPVMQKFGFDWPGTLDCNLMPYQGDPRAKSDPSRLCMAPQNLEHRPLNMTELLKNVDNMDPTYRDLLERLGKLPGPWATVKSTSAPTTEYDTGQMNPNNTNVGAISTLAMCRNDTRNALSKSFIRVDKYEDEICVPRCGEDVYFTASNRRFVETWVTVWSVLCFISTTITVLTFAIDTSRFKYPERPIIFLSLCYNLYSMAYIVRAIAGTEKIICDKERQYVVTAGMNIADHAGCSVVFLMLYYFGMASALWWVALTFAWFLAAGLKWGQEAIEAKATYFHIVAWTVPAVQTIIVLILRKVDADELSGLCYVGNSDKRNLGAYVLAPLSLYLILGTLFLLAGFIALFRIRMVLKNKETDTNKLEKLMVRIGVFSVLYTVPVTAVVACYFYEHANMERWRLNVLRCQGAESCVEEQGPSVELFTVKYFMLLAVGITSNMWIWSTKTFQAWRGFYQKKCAGGDEKSAEKKPLTQASQNSFKNNQGRVAANTNFPYAFNAPAPYPQSASTAATSLAVPSPSLPQSKASSVAAGATV</sequence>
<keyword evidence="3" id="KW-0217">Developmental protein</keyword>
<feature type="transmembrane region" description="Helical" evidence="11">
    <location>
        <begin position="619"/>
        <end position="636"/>
    </location>
</feature>
<comment type="subcellular location">
    <subcellularLocation>
        <location evidence="1">Membrane</location>
        <topology evidence="1">Multi-pass membrane protein</topology>
    </subcellularLocation>
</comment>
<evidence type="ECO:0000256" key="4">
    <source>
        <dbReference type="ARBA" id="ARBA00022692"/>
    </source>
</evidence>
<evidence type="ECO:0000256" key="10">
    <source>
        <dbReference type="SAM" id="MobiDB-lite"/>
    </source>
</evidence>
<keyword evidence="15" id="KW-1185">Reference proteome</keyword>
<dbReference type="Pfam" id="PF01534">
    <property type="entry name" value="Frizzled"/>
    <property type="match status" value="1"/>
</dbReference>
<dbReference type="Pfam" id="PF01392">
    <property type="entry name" value="Fz"/>
    <property type="match status" value="1"/>
</dbReference>
<feature type="transmembrane region" description="Helical" evidence="11">
    <location>
        <begin position="473"/>
        <end position="493"/>
    </location>
</feature>
<evidence type="ECO:0000259" key="13">
    <source>
        <dbReference type="PROSITE" id="PS50261"/>
    </source>
</evidence>
<dbReference type="SUPFAM" id="SSF63501">
    <property type="entry name" value="Frizzled cysteine-rich domain"/>
    <property type="match status" value="1"/>
</dbReference>
<dbReference type="PANTHER" id="PTHR11309:SF99">
    <property type="entry name" value="FRIZZLED-4"/>
    <property type="match status" value="1"/>
</dbReference>
<feature type="domain" description="FZ" evidence="12">
    <location>
        <begin position="107"/>
        <end position="234"/>
    </location>
</feature>
<evidence type="ECO:0000256" key="3">
    <source>
        <dbReference type="ARBA" id="ARBA00022473"/>
    </source>
</evidence>
<feature type="transmembrane region" description="Helical" evidence="11">
    <location>
        <begin position="351"/>
        <end position="371"/>
    </location>
</feature>
<accession>A0ABN8LIQ9</accession>
<feature type="transmembrane region" description="Helical" evidence="11">
    <location>
        <begin position="565"/>
        <end position="586"/>
    </location>
</feature>
<comment type="caution">
    <text evidence="9">Lacks conserved residue(s) required for the propagation of feature annotation.</text>
</comment>
<evidence type="ECO:0000256" key="11">
    <source>
        <dbReference type="SAM" id="Phobius"/>
    </source>
</evidence>
<dbReference type="Gene3D" id="1.20.1070.10">
    <property type="entry name" value="Rhodopsin 7-helix transmembrane proteins"/>
    <property type="match status" value="1"/>
</dbReference>